<comment type="similarity">
    <text evidence="1">Belongs to the zinc-containing alcohol dehydrogenase family.</text>
</comment>
<evidence type="ECO:0000259" key="6">
    <source>
        <dbReference type="SMART" id="SM00829"/>
    </source>
</evidence>
<dbReference type="InterPro" id="IPR011032">
    <property type="entry name" value="GroES-like_sf"/>
</dbReference>
<dbReference type="EMBL" id="KZ821770">
    <property type="protein sequence ID" value="PYH76028.1"/>
    <property type="molecule type" value="Genomic_DNA"/>
</dbReference>
<dbReference type="SUPFAM" id="SSF50129">
    <property type="entry name" value="GroES-like"/>
    <property type="match status" value="1"/>
</dbReference>
<dbReference type="SMART" id="SM00829">
    <property type="entry name" value="PKS_ER"/>
    <property type="match status" value="1"/>
</dbReference>
<protein>
    <submittedName>
        <fullName evidence="7">GroES-like protein</fullName>
    </submittedName>
</protein>
<dbReference type="SUPFAM" id="SSF51735">
    <property type="entry name" value="NAD(P)-binding Rossmann-fold domains"/>
    <property type="match status" value="1"/>
</dbReference>
<sequence>MTTTHLAAISPGPGQPIELHPRPTPQPGPNELLIAVKSIALNPADHIMQDTGLFVPASSYPTVLGFDLAGLVLSAGADVPPLEFHPGTRIAAYSALVWKASHPDYGAFQERCLVPWQHAVVLPDNDDEEDGRLTWNEAATLPVAVQVPLSAWDAMGIPHNPAPRDSPYSHPTTTPPKQKDQALLIWGAASSVGSMGVQTARLLRADPSTPFAAVYATAGTPRTRAYVASLGADRVFDYGDPLATAKIIATAREEGLVIRYCFLAVGQLGLCQAVVGALVGENQEKGMIASAPPVPAEAEAVDGVETVFVMPAAGEGERLAQFRGWLGLWLRENLERGRIRASPEARVVGRGLGAVNAGLDELRRGSVSVVEGNRLSVVELAYVQQVYAEGVAMASLNRLR</sequence>
<dbReference type="STRING" id="1448315.A0A319CKT5"/>
<feature type="region of interest" description="Disordered" evidence="5">
    <location>
        <begin position="1"/>
        <end position="26"/>
    </location>
</feature>
<dbReference type="PANTHER" id="PTHR45348">
    <property type="entry name" value="HYPOTHETICAL OXIDOREDUCTASE (EUROFUNG)"/>
    <property type="match status" value="1"/>
</dbReference>
<keyword evidence="2" id="KW-0547">Nucleotide-binding</keyword>
<dbReference type="InterPro" id="IPR020843">
    <property type="entry name" value="ER"/>
</dbReference>
<dbReference type="Gene3D" id="3.90.180.10">
    <property type="entry name" value="Medium-chain alcohol dehydrogenases, catalytic domain"/>
    <property type="match status" value="1"/>
</dbReference>
<dbReference type="Gene3D" id="3.40.50.720">
    <property type="entry name" value="NAD(P)-binding Rossmann-like Domain"/>
    <property type="match status" value="1"/>
</dbReference>
<proteinExistence type="inferred from homology"/>
<evidence type="ECO:0000256" key="1">
    <source>
        <dbReference type="ARBA" id="ARBA00008072"/>
    </source>
</evidence>
<evidence type="ECO:0000313" key="7">
    <source>
        <dbReference type="EMBL" id="PYH76028.1"/>
    </source>
</evidence>
<evidence type="ECO:0000256" key="3">
    <source>
        <dbReference type="ARBA" id="ARBA00022857"/>
    </source>
</evidence>
<keyword evidence="4" id="KW-0560">Oxidoreductase</keyword>
<dbReference type="InterPro" id="IPR047122">
    <property type="entry name" value="Trans-enoyl_RdTase-like"/>
</dbReference>
<dbReference type="OrthoDB" id="10257049at2759"/>
<dbReference type="GO" id="GO:0016651">
    <property type="term" value="F:oxidoreductase activity, acting on NAD(P)H"/>
    <property type="evidence" value="ECO:0007669"/>
    <property type="project" value="InterPro"/>
</dbReference>
<dbReference type="CDD" id="cd08249">
    <property type="entry name" value="enoyl_reductase_like"/>
    <property type="match status" value="1"/>
</dbReference>
<dbReference type="GO" id="GO:0000166">
    <property type="term" value="F:nucleotide binding"/>
    <property type="evidence" value="ECO:0007669"/>
    <property type="project" value="UniProtKB-KW"/>
</dbReference>
<dbReference type="InterPro" id="IPR036291">
    <property type="entry name" value="NAD(P)-bd_dom_sf"/>
</dbReference>
<keyword evidence="8" id="KW-1185">Reference proteome</keyword>
<name>A0A319CKT5_9EURO</name>
<dbReference type="InterPro" id="IPR013154">
    <property type="entry name" value="ADH-like_N"/>
</dbReference>
<keyword evidence="3" id="KW-0521">NADP</keyword>
<reference evidence="7 8" key="1">
    <citation type="submission" date="2016-12" db="EMBL/GenBank/DDBJ databases">
        <title>The genomes of Aspergillus section Nigri reveals drivers in fungal speciation.</title>
        <authorList>
            <consortium name="DOE Joint Genome Institute"/>
            <person name="Vesth T.C."/>
            <person name="Nybo J."/>
            <person name="Theobald S."/>
            <person name="Brandl J."/>
            <person name="Frisvad J.C."/>
            <person name="Nielsen K.F."/>
            <person name="Lyhne E.K."/>
            <person name="Kogle M.E."/>
            <person name="Kuo A."/>
            <person name="Riley R."/>
            <person name="Clum A."/>
            <person name="Nolan M."/>
            <person name="Lipzen A."/>
            <person name="Salamov A."/>
            <person name="Henrissat B."/>
            <person name="Wiebenga A."/>
            <person name="De Vries R.P."/>
            <person name="Grigoriev I.V."/>
            <person name="Mortensen U.H."/>
            <person name="Andersen M.R."/>
            <person name="Baker S.E."/>
        </authorList>
    </citation>
    <scope>NUCLEOTIDE SEQUENCE [LARGE SCALE GENOMIC DNA]</scope>
    <source>
        <strain evidence="7 8">CBS 121591</strain>
    </source>
</reference>
<gene>
    <name evidence="7" type="ORF">BO82DRAFT_396453</name>
</gene>
<dbReference type="Pfam" id="PF08240">
    <property type="entry name" value="ADH_N"/>
    <property type="match status" value="1"/>
</dbReference>
<evidence type="ECO:0000256" key="5">
    <source>
        <dbReference type="SAM" id="MobiDB-lite"/>
    </source>
</evidence>
<dbReference type="Proteomes" id="UP000248340">
    <property type="component" value="Unassembled WGS sequence"/>
</dbReference>
<feature type="domain" description="Enoyl reductase (ER)" evidence="6">
    <location>
        <begin position="14"/>
        <end position="310"/>
    </location>
</feature>
<dbReference type="RefSeq" id="XP_025486228.1">
    <property type="nucleotide sequence ID" value="XM_025638841.1"/>
</dbReference>
<evidence type="ECO:0000256" key="2">
    <source>
        <dbReference type="ARBA" id="ARBA00022741"/>
    </source>
</evidence>
<dbReference type="GeneID" id="37141583"/>
<evidence type="ECO:0000313" key="8">
    <source>
        <dbReference type="Proteomes" id="UP000248340"/>
    </source>
</evidence>
<accession>A0A319CKT5</accession>
<dbReference type="PANTHER" id="PTHR45348:SF2">
    <property type="entry name" value="ZINC-TYPE ALCOHOL DEHYDROGENASE-LIKE PROTEIN C2E1P3.01"/>
    <property type="match status" value="1"/>
</dbReference>
<organism evidence="7 8">
    <name type="scientific">Aspergillus uvarum CBS 121591</name>
    <dbReference type="NCBI Taxonomy" id="1448315"/>
    <lineage>
        <taxon>Eukaryota</taxon>
        <taxon>Fungi</taxon>
        <taxon>Dikarya</taxon>
        <taxon>Ascomycota</taxon>
        <taxon>Pezizomycotina</taxon>
        <taxon>Eurotiomycetes</taxon>
        <taxon>Eurotiomycetidae</taxon>
        <taxon>Eurotiales</taxon>
        <taxon>Aspergillaceae</taxon>
        <taxon>Aspergillus</taxon>
        <taxon>Aspergillus subgen. Circumdati</taxon>
    </lineage>
</organism>
<dbReference type="VEuPathDB" id="FungiDB:BO82DRAFT_396453"/>
<dbReference type="AlphaFoldDB" id="A0A319CKT5"/>
<evidence type="ECO:0000256" key="4">
    <source>
        <dbReference type="ARBA" id="ARBA00023002"/>
    </source>
</evidence>